<reference evidence="1 2" key="1">
    <citation type="journal article" date="2024" name="Nat. Commun.">
        <title>Phylogenomics reveals the evolutionary origins of lichenization in chlorophyte algae.</title>
        <authorList>
            <person name="Puginier C."/>
            <person name="Libourel C."/>
            <person name="Otte J."/>
            <person name="Skaloud P."/>
            <person name="Haon M."/>
            <person name="Grisel S."/>
            <person name="Petersen M."/>
            <person name="Berrin J.G."/>
            <person name="Delaux P.M."/>
            <person name="Dal Grande F."/>
            <person name="Keller J."/>
        </authorList>
    </citation>
    <scope>NUCLEOTIDE SEQUENCE [LARGE SCALE GENOMIC DNA]</scope>
    <source>
        <strain evidence="1 2">SAG 245.80</strain>
    </source>
</reference>
<evidence type="ECO:0000313" key="1">
    <source>
        <dbReference type="EMBL" id="KAK9843812.1"/>
    </source>
</evidence>
<keyword evidence="2" id="KW-1185">Reference proteome</keyword>
<comment type="caution">
    <text evidence="1">The sequence shown here is derived from an EMBL/GenBank/DDBJ whole genome shotgun (WGS) entry which is preliminary data.</text>
</comment>
<sequence length="115" mass="12509">MRSRLRGANASEALQAKDVLRSVEGFSLEGLNSLVDADAIRLMPFLRILIMNGVALTKPMAGFGLPRLANVTWRSGVGRALPFKPQKIKTAAVLHIQGSRELTELPADMQALSRL</sequence>
<organism evidence="1 2">
    <name type="scientific">Elliptochloris bilobata</name>
    <dbReference type="NCBI Taxonomy" id="381761"/>
    <lineage>
        <taxon>Eukaryota</taxon>
        <taxon>Viridiplantae</taxon>
        <taxon>Chlorophyta</taxon>
        <taxon>core chlorophytes</taxon>
        <taxon>Trebouxiophyceae</taxon>
        <taxon>Trebouxiophyceae incertae sedis</taxon>
        <taxon>Elliptochloris clade</taxon>
        <taxon>Elliptochloris</taxon>
    </lineage>
</organism>
<accession>A0AAW1SDR1</accession>
<protein>
    <submittedName>
        <fullName evidence="1">Uncharacterized protein</fullName>
    </submittedName>
</protein>
<dbReference type="EMBL" id="JALJOU010000005">
    <property type="protein sequence ID" value="KAK9843812.1"/>
    <property type="molecule type" value="Genomic_DNA"/>
</dbReference>
<dbReference type="Proteomes" id="UP001445335">
    <property type="component" value="Unassembled WGS sequence"/>
</dbReference>
<proteinExistence type="predicted"/>
<evidence type="ECO:0000313" key="2">
    <source>
        <dbReference type="Proteomes" id="UP001445335"/>
    </source>
</evidence>
<name>A0AAW1SDR1_9CHLO</name>
<dbReference type="AlphaFoldDB" id="A0AAW1SDR1"/>
<gene>
    <name evidence="1" type="ORF">WJX81_007308</name>
</gene>